<dbReference type="SUPFAM" id="SSF64153">
    <property type="entry name" value="YjeF N-terminal domain-like"/>
    <property type="match status" value="1"/>
</dbReference>
<dbReference type="InterPro" id="IPR030677">
    <property type="entry name" value="Nnr"/>
</dbReference>
<comment type="catalytic activity">
    <reaction evidence="1 18 19">
        <text>(6R)-NADHX = (6S)-NADHX</text>
        <dbReference type="Rhea" id="RHEA:32215"/>
        <dbReference type="ChEBI" id="CHEBI:64074"/>
        <dbReference type="ChEBI" id="CHEBI:64075"/>
        <dbReference type="EC" id="5.1.99.6"/>
    </reaction>
</comment>
<evidence type="ECO:0000256" key="14">
    <source>
        <dbReference type="ARBA" id="ARBA00025153"/>
    </source>
</evidence>
<dbReference type="PROSITE" id="PS51383">
    <property type="entry name" value="YJEF_C_3"/>
    <property type="match status" value="1"/>
</dbReference>
<comment type="similarity">
    <text evidence="4 19">In the C-terminal section; belongs to the NnrD/CARKD family.</text>
</comment>
<evidence type="ECO:0000256" key="2">
    <source>
        <dbReference type="ARBA" id="ARBA00000909"/>
    </source>
</evidence>
<dbReference type="EMBL" id="JPGN01000010">
    <property type="protein sequence ID" value="KFI20707.1"/>
    <property type="molecule type" value="Genomic_DNA"/>
</dbReference>
<proteinExistence type="inferred from homology"/>
<organism evidence="22 23">
    <name type="scientific">Nitrosococcus oceani C-27</name>
    <dbReference type="NCBI Taxonomy" id="314279"/>
    <lineage>
        <taxon>Bacteria</taxon>
        <taxon>Pseudomonadati</taxon>
        <taxon>Pseudomonadota</taxon>
        <taxon>Gammaproteobacteria</taxon>
        <taxon>Chromatiales</taxon>
        <taxon>Chromatiaceae</taxon>
        <taxon>Nitrosococcus</taxon>
    </lineage>
</organism>
<dbReference type="InterPro" id="IPR036652">
    <property type="entry name" value="YjeF_N_dom_sf"/>
</dbReference>
<evidence type="ECO:0000256" key="18">
    <source>
        <dbReference type="HAMAP-Rule" id="MF_01966"/>
    </source>
</evidence>
<evidence type="ECO:0000256" key="8">
    <source>
        <dbReference type="ARBA" id="ARBA00022857"/>
    </source>
</evidence>
<comment type="subunit">
    <text evidence="17">Homotetramer.</text>
</comment>
<feature type="binding site" evidence="17">
    <location>
        <position position="261"/>
    </location>
    <ligand>
        <name>(6S)-NADPHX</name>
        <dbReference type="ChEBI" id="CHEBI:64076"/>
    </ligand>
</feature>
<dbReference type="FunFam" id="3.40.50.10260:FF:000003">
    <property type="entry name" value="Multifunctional fusion protein"/>
    <property type="match status" value="1"/>
</dbReference>
<feature type="binding site" evidence="18">
    <location>
        <position position="162"/>
    </location>
    <ligand>
        <name>K(+)</name>
        <dbReference type="ChEBI" id="CHEBI:29103"/>
    </ligand>
</feature>
<dbReference type="GO" id="GO:0005524">
    <property type="term" value="F:ATP binding"/>
    <property type="evidence" value="ECO:0007669"/>
    <property type="project" value="UniProtKB-UniRule"/>
</dbReference>
<comment type="catalytic activity">
    <reaction evidence="16 17 19">
        <text>(6S)-NADPHX + ADP = AMP + phosphate + NADPH + H(+)</text>
        <dbReference type="Rhea" id="RHEA:32235"/>
        <dbReference type="ChEBI" id="CHEBI:15378"/>
        <dbReference type="ChEBI" id="CHEBI:43474"/>
        <dbReference type="ChEBI" id="CHEBI:57783"/>
        <dbReference type="ChEBI" id="CHEBI:64076"/>
        <dbReference type="ChEBI" id="CHEBI:456215"/>
        <dbReference type="ChEBI" id="CHEBI:456216"/>
        <dbReference type="EC" id="4.2.1.136"/>
    </reaction>
</comment>
<dbReference type="OrthoDB" id="9806925at2"/>
<feature type="binding site" evidence="17">
    <location>
        <position position="434"/>
    </location>
    <ligand>
        <name>AMP</name>
        <dbReference type="ChEBI" id="CHEBI:456215"/>
    </ligand>
</feature>
<dbReference type="GO" id="GO:0016301">
    <property type="term" value="F:kinase activity"/>
    <property type="evidence" value="ECO:0007669"/>
    <property type="project" value="UniProtKB-KW"/>
</dbReference>
<feature type="binding site" evidence="17">
    <location>
        <position position="368"/>
    </location>
    <ligand>
        <name>(6S)-NADPHX</name>
        <dbReference type="ChEBI" id="CHEBI:64076"/>
    </ligand>
</feature>
<dbReference type="GO" id="GO:0046872">
    <property type="term" value="F:metal ion binding"/>
    <property type="evidence" value="ECO:0007669"/>
    <property type="project" value="UniProtKB-UniRule"/>
</dbReference>
<comment type="similarity">
    <text evidence="18">Belongs to the NnrE/AIBP family.</text>
</comment>
<evidence type="ECO:0000256" key="9">
    <source>
        <dbReference type="ARBA" id="ARBA00022958"/>
    </source>
</evidence>
<evidence type="ECO:0000259" key="21">
    <source>
        <dbReference type="PROSITE" id="PS51385"/>
    </source>
</evidence>
<evidence type="ECO:0000256" key="12">
    <source>
        <dbReference type="ARBA" id="ARBA00023239"/>
    </source>
</evidence>
<keyword evidence="11 18" id="KW-0413">Isomerase</keyword>
<feature type="binding site" evidence="17">
    <location>
        <position position="435"/>
    </location>
    <ligand>
        <name>(6S)-NADPHX</name>
        <dbReference type="ChEBI" id="CHEBI:64076"/>
    </ligand>
</feature>
<evidence type="ECO:0000256" key="16">
    <source>
        <dbReference type="ARBA" id="ARBA00049209"/>
    </source>
</evidence>
<evidence type="ECO:0000256" key="19">
    <source>
        <dbReference type="PIRNR" id="PIRNR017184"/>
    </source>
</evidence>
<feature type="domain" description="YjeF C-terminal" evidence="20">
    <location>
        <begin position="226"/>
        <end position="494"/>
    </location>
</feature>
<dbReference type="HAMAP" id="MF_01965">
    <property type="entry name" value="NADHX_dehydratase"/>
    <property type="match status" value="1"/>
</dbReference>
<dbReference type="PANTHER" id="PTHR12592:SF0">
    <property type="entry name" value="ATP-DEPENDENT (S)-NAD(P)H-HYDRATE DEHYDRATASE"/>
    <property type="match status" value="1"/>
</dbReference>
<feature type="binding site" evidence="18">
    <location>
        <begin position="130"/>
        <end position="136"/>
    </location>
    <ligand>
        <name>(6S)-NADPHX</name>
        <dbReference type="ChEBI" id="CHEBI:64076"/>
    </ligand>
</feature>
<dbReference type="CDD" id="cd01171">
    <property type="entry name" value="YXKO-related"/>
    <property type="match status" value="1"/>
</dbReference>
<evidence type="ECO:0000256" key="17">
    <source>
        <dbReference type="HAMAP-Rule" id="MF_01965"/>
    </source>
</evidence>
<keyword evidence="5 18" id="KW-0479">Metal-binding</keyword>
<comment type="cofactor">
    <cofactor evidence="17">
        <name>Mg(2+)</name>
        <dbReference type="ChEBI" id="CHEBI:18420"/>
    </cofactor>
</comment>
<feature type="binding site" evidence="18">
    <location>
        <position position="63"/>
    </location>
    <ligand>
        <name>K(+)</name>
        <dbReference type="ChEBI" id="CHEBI:29103"/>
    </ligand>
</feature>
<evidence type="ECO:0000256" key="1">
    <source>
        <dbReference type="ARBA" id="ARBA00000013"/>
    </source>
</evidence>
<dbReference type="HAMAP" id="MF_01966">
    <property type="entry name" value="NADHX_epimerase"/>
    <property type="match status" value="1"/>
</dbReference>
<dbReference type="PROSITE" id="PS01050">
    <property type="entry name" value="YJEF_C_2"/>
    <property type="match status" value="1"/>
</dbReference>
<dbReference type="InterPro" id="IPR029056">
    <property type="entry name" value="Ribokinase-like"/>
</dbReference>
<keyword evidence="7 17" id="KW-0067">ATP-binding</keyword>
<comment type="similarity">
    <text evidence="17">Belongs to the NnrD/CARKD family.</text>
</comment>
<accession>A0A0E2ZQU1</accession>
<dbReference type="Gene3D" id="3.40.50.10260">
    <property type="entry name" value="YjeF N-terminal domain"/>
    <property type="match status" value="1"/>
</dbReference>
<comment type="function">
    <text evidence="17">Catalyzes the dehydration of the S-form of NAD(P)HX at the expense of ADP, which is converted to AMP. Together with NAD(P)HX epimerase, which catalyzes the epimerization of the S- and R-forms, the enzyme allows the repair of both epimers of NAD(P)HX, a damaged form of NAD(P)H that is a result of enzymatic or heat-dependent hydration.</text>
</comment>
<evidence type="ECO:0000256" key="11">
    <source>
        <dbReference type="ARBA" id="ARBA00023235"/>
    </source>
</evidence>
<dbReference type="SUPFAM" id="SSF53613">
    <property type="entry name" value="Ribokinase-like"/>
    <property type="match status" value="1"/>
</dbReference>
<dbReference type="InterPro" id="IPR000631">
    <property type="entry name" value="CARKD"/>
</dbReference>
<evidence type="ECO:0000256" key="6">
    <source>
        <dbReference type="ARBA" id="ARBA00022741"/>
    </source>
</evidence>
<keyword evidence="6 17" id="KW-0547">Nucleotide-binding</keyword>
<evidence type="ECO:0000313" key="22">
    <source>
        <dbReference type="EMBL" id="KFI20707.1"/>
    </source>
</evidence>
<dbReference type="GO" id="GO:0052856">
    <property type="term" value="F:NAD(P)HX epimerase activity"/>
    <property type="evidence" value="ECO:0007669"/>
    <property type="project" value="UniProtKB-UniRule"/>
</dbReference>
<evidence type="ECO:0000256" key="3">
    <source>
        <dbReference type="ARBA" id="ARBA00006001"/>
    </source>
</evidence>
<keyword evidence="22" id="KW-0418">Kinase</keyword>
<comment type="cofactor">
    <cofactor evidence="18 19">
        <name>K(+)</name>
        <dbReference type="ChEBI" id="CHEBI:29103"/>
    </cofactor>
    <text evidence="18 19">Binds 1 potassium ion per subunit.</text>
</comment>
<dbReference type="PIRSF" id="PIRSF017184">
    <property type="entry name" value="Nnr"/>
    <property type="match status" value="1"/>
</dbReference>
<keyword evidence="22" id="KW-0808">Transferase</keyword>
<evidence type="ECO:0000259" key="20">
    <source>
        <dbReference type="PROSITE" id="PS51383"/>
    </source>
</evidence>
<feature type="binding site" evidence="17">
    <location>
        <position position="322"/>
    </location>
    <ligand>
        <name>(6S)-NADPHX</name>
        <dbReference type="ChEBI" id="CHEBI:64076"/>
    </ligand>
</feature>
<sequence length="498" mass="52698">MAILPLNLYTAAQVRELDRCTIEEFGISGAMLMERAGKASLEQLRKHWPQAQRLVIICGVGNNGGDGYVLARLARKAEMYVSIYQLGDNSKLSTDAQAARQMLLDSGMEILPFQPQVLRAADVVIDAIFGTGLSRGVTGQWADAIEAINTCGQPVFAMDIPSGLHADTGNILGIAIKAQVTATFGGLKQGMFTHLGPDYCGEIAFDSLSIPPEAYHGVTPSARRITLEDHITKLPSRAKAGHKGDYGHVVIIGGERGMPGAARMAGEAAYRVGAGLVSIATREKHASLLNLARPELMCYGVESAEELKPLLNRATTLVIGPGLGQDLWGQTMLAEALNHSHPLVVDADALNLLASQPRQHNRWIITPHPGEASRLLNINIEEIQADRFAAVQALQQRYGGVAVLKGNGSLVCSTNHPLGLCTAGNPGMASGGMGDVLSGTIAGLLAQGLTLNNAAHLGVTIHAMAGDRAAREGGERGLLASDLMEHLRQLANLQQIGP</sequence>
<comment type="catalytic activity">
    <reaction evidence="2 18 19">
        <text>(6R)-NADPHX = (6S)-NADPHX</text>
        <dbReference type="Rhea" id="RHEA:32227"/>
        <dbReference type="ChEBI" id="CHEBI:64076"/>
        <dbReference type="ChEBI" id="CHEBI:64077"/>
        <dbReference type="EC" id="5.1.99.6"/>
    </reaction>
</comment>
<dbReference type="GO" id="GO:0052855">
    <property type="term" value="F:ADP-dependent NAD(P)H-hydrate dehydratase activity"/>
    <property type="evidence" value="ECO:0007669"/>
    <property type="project" value="UniProtKB-UniRule"/>
</dbReference>
<comment type="function">
    <text evidence="18">Catalyzes the epimerization of the S- and R-forms of NAD(P)HX, a damaged form of NAD(P)H that is a result of enzymatic or heat-dependent hydration. This is a prerequisite for the S-specific NAD(P)H-hydrate dehydratase to allow the repair of both epimers of NAD(P)HX.</text>
</comment>
<comment type="caution">
    <text evidence="18">Lacks conserved residue(s) required for the propagation of feature annotation.</text>
</comment>
<evidence type="ECO:0000313" key="23">
    <source>
        <dbReference type="Proteomes" id="UP000028839"/>
    </source>
</evidence>
<keyword evidence="8 17" id="KW-0521">NADP</keyword>
<dbReference type="NCBIfam" id="TIGR00197">
    <property type="entry name" value="yjeF_nterm"/>
    <property type="match status" value="1"/>
</dbReference>
<dbReference type="Pfam" id="PF01256">
    <property type="entry name" value="Carb_kinase"/>
    <property type="match status" value="1"/>
</dbReference>
<comment type="catalytic activity">
    <reaction evidence="15 17 19">
        <text>(6S)-NADHX + ADP = AMP + phosphate + NADH + H(+)</text>
        <dbReference type="Rhea" id="RHEA:32223"/>
        <dbReference type="ChEBI" id="CHEBI:15378"/>
        <dbReference type="ChEBI" id="CHEBI:43474"/>
        <dbReference type="ChEBI" id="CHEBI:57945"/>
        <dbReference type="ChEBI" id="CHEBI:64074"/>
        <dbReference type="ChEBI" id="CHEBI:456215"/>
        <dbReference type="ChEBI" id="CHEBI:456216"/>
        <dbReference type="EC" id="4.2.1.136"/>
    </reaction>
</comment>
<feature type="domain" description="YjeF N-terminal" evidence="21">
    <location>
        <begin position="14"/>
        <end position="216"/>
    </location>
</feature>
<dbReference type="GO" id="GO:0110051">
    <property type="term" value="P:metabolite repair"/>
    <property type="evidence" value="ECO:0007669"/>
    <property type="project" value="TreeGrafter"/>
</dbReference>
<dbReference type="Pfam" id="PF03853">
    <property type="entry name" value="YjeF_N"/>
    <property type="match status" value="1"/>
</dbReference>
<dbReference type="EC" id="5.1.99.6" evidence="19"/>
<dbReference type="InterPro" id="IPR017953">
    <property type="entry name" value="Carbohydrate_kinase_pred_CS"/>
</dbReference>
<dbReference type="PANTHER" id="PTHR12592">
    <property type="entry name" value="ATP-DEPENDENT (S)-NAD(P)H-HYDRATE DEHYDRATASE FAMILY MEMBER"/>
    <property type="match status" value="1"/>
</dbReference>
<dbReference type="PROSITE" id="PS51385">
    <property type="entry name" value="YJEF_N"/>
    <property type="match status" value="1"/>
</dbReference>
<feature type="binding site" evidence="17">
    <location>
        <begin position="405"/>
        <end position="409"/>
    </location>
    <ligand>
        <name>AMP</name>
        <dbReference type="ChEBI" id="CHEBI:456215"/>
    </ligand>
</feature>
<comment type="caution">
    <text evidence="22">The sequence shown here is derived from an EMBL/GenBank/DDBJ whole genome shotgun (WGS) entry which is preliminary data.</text>
</comment>
<evidence type="ECO:0000256" key="13">
    <source>
        <dbReference type="ARBA" id="ARBA00023268"/>
    </source>
</evidence>
<evidence type="ECO:0000256" key="15">
    <source>
        <dbReference type="ARBA" id="ARBA00048238"/>
    </source>
</evidence>
<evidence type="ECO:0000256" key="4">
    <source>
        <dbReference type="ARBA" id="ARBA00009524"/>
    </source>
</evidence>
<keyword evidence="10 17" id="KW-0520">NAD</keyword>
<dbReference type="AlphaFoldDB" id="A0A0E2ZQU1"/>
<comment type="function">
    <text evidence="14 19">Bifunctional enzyme that catalyzes the epimerization of the S- and R-forms of NAD(P)HX and the dehydration of the S-form of NAD(P)HX at the expense of ADP, which is converted to AMP. This allows the repair of both epimers of NAD(P)HX, a damaged form of NAD(P)H that is a result of enzymatic or heat-dependent hydration.</text>
</comment>
<name>A0A0E2ZQU1_9GAMM</name>
<dbReference type="GO" id="GO:0046496">
    <property type="term" value="P:nicotinamide nucleotide metabolic process"/>
    <property type="evidence" value="ECO:0007669"/>
    <property type="project" value="UniProtKB-UniRule"/>
</dbReference>
<dbReference type="Proteomes" id="UP000028839">
    <property type="component" value="Unassembled WGS sequence"/>
</dbReference>
<feature type="binding site" evidence="18">
    <location>
        <position position="159"/>
    </location>
    <ligand>
        <name>(6S)-NADPHX</name>
        <dbReference type="ChEBI" id="CHEBI:64076"/>
    </ligand>
</feature>
<dbReference type="Gene3D" id="3.40.1190.20">
    <property type="match status" value="1"/>
</dbReference>
<evidence type="ECO:0000256" key="7">
    <source>
        <dbReference type="ARBA" id="ARBA00022840"/>
    </source>
</evidence>
<reference evidence="22 23" key="1">
    <citation type="submission" date="2014-07" db="EMBL/GenBank/DDBJ databases">
        <title>Comparative analysis of Nitrosococcus oceani genome inventories of strains from Pacific and Atlantic gyres.</title>
        <authorList>
            <person name="Lim C.K."/>
            <person name="Wang L."/>
            <person name="Sayavedra-Soto L.A."/>
            <person name="Klotz M.G."/>
        </authorList>
    </citation>
    <scope>NUCLEOTIDE SEQUENCE [LARGE SCALE GENOMIC DNA]</scope>
    <source>
        <strain evidence="22 23">C-27</strain>
    </source>
</reference>
<feature type="binding site" evidence="18">
    <location>
        <begin position="62"/>
        <end position="66"/>
    </location>
    <ligand>
        <name>(6S)-NADPHX</name>
        <dbReference type="ChEBI" id="CHEBI:64076"/>
    </ligand>
</feature>
<feature type="binding site" evidence="18">
    <location>
        <position position="126"/>
    </location>
    <ligand>
        <name>K(+)</name>
        <dbReference type="ChEBI" id="CHEBI:29103"/>
    </ligand>
</feature>
<dbReference type="HOGENOM" id="CLU_024853_4_3_6"/>
<keyword evidence="13" id="KW-0511">Multifunctional enzyme</keyword>
<dbReference type="InterPro" id="IPR004443">
    <property type="entry name" value="YjeF_N_dom"/>
</dbReference>
<protein>
    <recommendedName>
        <fullName evidence="19">Bifunctional NAD(P)H-hydrate repair enzyme</fullName>
    </recommendedName>
    <alternativeName>
        <fullName evidence="19">Nicotinamide nucleotide repair protein</fullName>
    </alternativeName>
    <domain>
        <recommendedName>
            <fullName evidence="19">ADP-dependent (S)-NAD(P)H-hydrate dehydratase</fullName>
            <ecNumber evidence="19">4.2.1.136</ecNumber>
        </recommendedName>
        <alternativeName>
            <fullName evidence="19">ADP-dependent NAD(P)HX dehydratase</fullName>
        </alternativeName>
    </domain>
    <domain>
        <recommendedName>
            <fullName evidence="19">NAD(P)H-hydrate epimerase</fullName>
            <ecNumber evidence="19">5.1.99.6</ecNumber>
        </recommendedName>
    </domain>
</protein>
<keyword evidence="9 18" id="KW-0630">Potassium</keyword>
<dbReference type="EC" id="4.2.1.136" evidence="19"/>
<evidence type="ECO:0000256" key="5">
    <source>
        <dbReference type="ARBA" id="ARBA00022723"/>
    </source>
</evidence>
<gene>
    <name evidence="17" type="primary">nnrD</name>
    <name evidence="18" type="synonym">nnrE</name>
    <name evidence="22" type="ORF">IB75_01730</name>
</gene>
<dbReference type="NCBIfam" id="TIGR00196">
    <property type="entry name" value="yjeF_cterm"/>
    <property type="match status" value="1"/>
</dbReference>
<evidence type="ECO:0000256" key="10">
    <source>
        <dbReference type="ARBA" id="ARBA00023027"/>
    </source>
</evidence>
<keyword evidence="12 17" id="KW-0456">Lyase</keyword>
<comment type="similarity">
    <text evidence="3 19">In the N-terminal section; belongs to the NnrE/AIBP family.</text>
</comment>